<evidence type="ECO:0000313" key="2">
    <source>
        <dbReference type="EMBL" id="RDD85037.1"/>
    </source>
</evidence>
<name>A0A369UX47_9ACTN</name>
<evidence type="ECO:0000259" key="1">
    <source>
        <dbReference type="Pfam" id="PF14082"/>
    </source>
</evidence>
<dbReference type="InterPro" id="IPR025359">
    <property type="entry name" value="SduA_C"/>
</dbReference>
<dbReference type="EMBL" id="QQBH01000030">
    <property type="protein sequence ID" value="RDD85037.1"/>
    <property type="molecule type" value="Genomic_DNA"/>
</dbReference>
<protein>
    <submittedName>
        <fullName evidence="2">DUF4263 domain-containing protein</fullName>
    </submittedName>
</protein>
<feature type="domain" description="Shedu protein SduA C-terminal" evidence="1">
    <location>
        <begin position="174"/>
        <end position="320"/>
    </location>
</feature>
<dbReference type="AlphaFoldDB" id="A0A369UX47"/>
<organism evidence="2 3">
    <name type="scientific">Streptomyces parvulus</name>
    <dbReference type="NCBI Taxonomy" id="146923"/>
    <lineage>
        <taxon>Bacteria</taxon>
        <taxon>Bacillati</taxon>
        <taxon>Actinomycetota</taxon>
        <taxon>Actinomycetes</taxon>
        <taxon>Kitasatosporales</taxon>
        <taxon>Streptomycetaceae</taxon>
        <taxon>Streptomyces</taxon>
    </lineage>
</organism>
<accession>A0A369UX47</accession>
<dbReference type="Pfam" id="PF14082">
    <property type="entry name" value="SduA_C"/>
    <property type="match status" value="1"/>
</dbReference>
<gene>
    <name evidence="2" type="ORF">DVZ84_31320</name>
</gene>
<evidence type="ECO:0000313" key="3">
    <source>
        <dbReference type="Proteomes" id="UP000253742"/>
    </source>
</evidence>
<proteinExistence type="predicted"/>
<reference evidence="2 3" key="1">
    <citation type="submission" date="2018-07" db="EMBL/GenBank/DDBJ databases">
        <title>Genome guided investigation of antibiotics producing actinomycetales strain isolated from a Macau mangrove ecosystem.</title>
        <authorList>
            <person name="Hu D."/>
        </authorList>
    </citation>
    <scope>NUCLEOTIDE SEQUENCE [LARGE SCALE GENOMIC DNA]</scope>
    <source>
        <strain evidence="2 3">2297</strain>
    </source>
</reference>
<dbReference type="Proteomes" id="UP000253742">
    <property type="component" value="Unassembled WGS sequence"/>
</dbReference>
<dbReference type="OrthoDB" id="784881at2"/>
<sequence length="347" mass="38745">MAMDQDSPTYFDRRPAASGALSYGDRIIIRDTSQVSIEAVPYFIPHRNSKDELSMKLIRVDKRSGETCQITLNESDLRQLRQGISQALAVAGQDDDGQYLVFRADALAQTADSSEDAVRAVGGALDSHRFARRVAAHANPESLAAAFSAVVRIGELRAAITELRENLDGGVTLEDVYQKWCDRHSWAFGNAYVARDNWRTIGIGDQVDLLMQATASGFRDIFELKRPDMEVLSFDSTHRNWYWASQTSKAIGQCHRYLDNFHRAAEHGIQPDHPEIIAYHPRAVVVIGRSNTWDQSKVKALHGLNSRMHGITVMTYDQLLAQCSVLLGQVHSEQDSESTPWSEDLSA</sequence>
<comment type="caution">
    <text evidence="2">The sequence shown here is derived from an EMBL/GenBank/DDBJ whole genome shotgun (WGS) entry which is preliminary data.</text>
</comment>